<accession>A0A540L6X6</accession>
<dbReference type="Proteomes" id="UP000315295">
    <property type="component" value="Unassembled WGS sequence"/>
</dbReference>
<sequence length="193" mass="21093">MNGTQIGILKQPHQVRLCCLLERRHGAALEPQIGLEVLCDLPHQPLERQLADQELSALLVLPDLPQGHGSRPEALATVRYILVIFNKEEVMSSHDSANSYISSASDADDNGGVLGLEGCMIFCTPLLPFLNGDWTVMELPIRSFSTMSPVGSMSQVHSSALELPLRHSMESTAGDFDSGRGVRSWLQRSVHGH</sequence>
<evidence type="ECO:0000313" key="2">
    <source>
        <dbReference type="Proteomes" id="UP000315295"/>
    </source>
</evidence>
<comment type="caution">
    <text evidence="1">The sequence shown here is derived from an EMBL/GenBank/DDBJ whole genome shotgun (WGS) entry which is preliminary data.</text>
</comment>
<organism evidence="1 2">
    <name type="scientific">Malus baccata</name>
    <name type="common">Siberian crab apple</name>
    <name type="synonym">Pyrus baccata</name>
    <dbReference type="NCBI Taxonomy" id="106549"/>
    <lineage>
        <taxon>Eukaryota</taxon>
        <taxon>Viridiplantae</taxon>
        <taxon>Streptophyta</taxon>
        <taxon>Embryophyta</taxon>
        <taxon>Tracheophyta</taxon>
        <taxon>Spermatophyta</taxon>
        <taxon>Magnoliopsida</taxon>
        <taxon>eudicotyledons</taxon>
        <taxon>Gunneridae</taxon>
        <taxon>Pentapetalae</taxon>
        <taxon>rosids</taxon>
        <taxon>fabids</taxon>
        <taxon>Rosales</taxon>
        <taxon>Rosaceae</taxon>
        <taxon>Amygdaloideae</taxon>
        <taxon>Maleae</taxon>
        <taxon>Malus</taxon>
    </lineage>
</organism>
<reference evidence="1 2" key="1">
    <citation type="journal article" date="2019" name="G3 (Bethesda)">
        <title>Sequencing of a Wild Apple (Malus baccata) Genome Unravels the Differences Between Cultivated and Wild Apple Species Regarding Disease Resistance and Cold Tolerance.</title>
        <authorList>
            <person name="Chen X."/>
        </authorList>
    </citation>
    <scope>NUCLEOTIDE SEQUENCE [LARGE SCALE GENOMIC DNA]</scope>
    <source>
        <strain evidence="2">cv. Shandingzi</strain>
        <tissue evidence="1">Leaves</tissue>
    </source>
</reference>
<protein>
    <submittedName>
        <fullName evidence="1">Uncharacterized protein</fullName>
    </submittedName>
</protein>
<evidence type="ECO:0000313" key="1">
    <source>
        <dbReference type="EMBL" id="TQD82022.1"/>
    </source>
</evidence>
<proteinExistence type="predicted"/>
<keyword evidence="2" id="KW-1185">Reference proteome</keyword>
<name>A0A540L6X6_MALBA</name>
<gene>
    <name evidence="1" type="ORF">C1H46_032421</name>
</gene>
<dbReference type="AlphaFoldDB" id="A0A540L6X6"/>
<dbReference type="EMBL" id="VIEB01000742">
    <property type="protein sequence ID" value="TQD82022.1"/>
    <property type="molecule type" value="Genomic_DNA"/>
</dbReference>